<evidence type="ECO:0000313" key="2">
    <source>
        <dbReference type="Proteomes" id="UP000576209"/>
    </source>
</evidence>
<dbReference type="Proteomes" id="UP000576209">
    <property type="component" value="Unassembled WGS sequence"/>
</dbReference>
<keyword evidence="2" id="KW-1185">Reference proteome</keyword>
<dbReference type="EMBL" id="JACIFF010000016">
    <property type="protein sequence ID" value="MBB4081135.1"/>
    <property type="molecule type" value="Genomic_DNA"/>
</dbReference>
<accession>A0A840EC96</accession>
<organism evidence="1 2">
    <name type="scientific">Neolewinella aquimaris</name>
    <dbReference type="NCBI Taxonomy" id="1835722"/>
    <lineage>
        <taxon>Bacteria</taxon>
        <taxon>Pseudomonadati</taxon>
        <taxon>Bacteroidota</taxon>
        <taxon>Saprospiria</taxon>
        <taxon>Saprospirales</taxon>
        <taxon>Lewinellaceae</taxon>
        <taxon>Neolewinella</taxon>
    </lineage>
</organism>
<evidence type="ECO:0000313" key="1">
    <source>
        <dbReference type="EMBL" id="MBB4081135.1"/>
    </source>
</evidence>
<dbReference type="AlphaFoldDB" id="A0A840EC96"/>
<comment type="caution">
    <text evidence="1">The sequence shown here is derived from an EMBL/GenBank/DDBJ whole genome shotgun (WGS) entry which is preliminary data.</text>
</comment>
<reference evidence="1 2" key="1">
    <citation type="submission" date="2020-08" db="EMBL/GenBank/DDBJ databases">
        <title>Genomic Encyclopedia of Type Strains, Phase IV (KMG-IV): sequencing the most valuable type-strain genomes for metagenomic binning, comparative biology and taxonomic classification.</title>
        <authorList>
            <person name="Goeker M."/>
        </authorList>
    </citation>
    <scope>NUCLEOTIDE SEQUENCE [LARGE SCALE GENOMIC DNA]</scope>
    <source>
        <strain evidence="1 2">DSM 105137</strain>
    </source>
</reference>
<sequence>MKYSDDQQLVSISWLELKPNEQIGGNIESFEDYYNRLRMKHLYSHIPKEVYEQWICPLHSNCDTRENYGWINYRYATFDLVEIESELIPKLNVIPGYRSYVHDLSELNSYNDFKHSKQDVKHWMQNRSWRVPPIVLDCSTVDFGAKPQWSHIEGEYQLIEGHSRVGYWKAINKFSNGSLSFNNTRHFIWMMKCNQTVREENYQQTNSDEFYLDQI</sequence>
<gene>
    <name evidence="1" type="ORF">GGR28_003782</name>
</gene>
<name>A0A840EC96_9BACT</name>
<proteinExistence type="predicted"/>
<dbReference type="RefSeq" id="WP_183497361.1">
    <property type="nucleotide sequence ID" value="NZ_JACIFF010000016.1"/>
</dbReference>
<protein>
    <submittedName>
        <fullName evidence="1">Uncharacterized protein</fullName>
    </submittedName>
</protein>